<protein>
    <submittedName>
        <fullName evidence="3">Uncharacterized protein</fullName>
    </submittedName>
</protein>
<organism evidence="3 4">
    <name type="scientific">Alligator mississippiensis</name>
    <name type="common">American alligator</name>
    <dbReference type="NCBI Taxonomy" id="8496"/>
    <lineage>
        <taxon>Eukaryota</taxon>
        <taxon>Metazoa</taxon>
        <taxon>Chordata</taxon>
        <taxon>Craniata</taxon>
        <taxon>Vertebrata</taxon>
        <taxon>Euteleostomi</taxon>
        <taxon>Archelosauria</taxon>
        <taxon>Archosauria</taxon>
        <taxon>Crocodylia</taxon>
        <taxon>Alligatoridae</taxon>
        <taxon>Alligatorinae</taxon>
        <taxon>Alligator</taxon>
    </lineage>
</organism>
<evidence type="ECO:0000313" key="4">
    <source>
        <dbReference type="Proteomes" id="UP000050525"/>
    </source>
</evidence>
<name>A0A151NF07_ALLMI</name>
<sequence>MAAVVFQSALLPSADAACASPRAPAAGRAISQKSLRPRRVGYEDVDTEGALGSPLSQSPPASSRIHSLKKVEDCLSKESSEAKC</sequence>
<proteinExistence type="predicted"/>
<dbReference type="Proteomes" id="UP000050525">
    <property type="component" value="Unassembled WGS sequence"/>
</dbReference>
<comment type="caution">
    <text evidence="3">The sequence shown here is derived from an EMBL/GenBank/DDBJ whole genome shotgun (WGS) entry which is preliminary data.</text>
</comment>
<feature type="signal peptide" evidence="2">
    <location>
        <begin position="1"/>
        <end position="16"/>
    </location>
</feature>
<feature type="compositionally biased region" description="Polar residues" evidence="1">
    <location>
        <begin position="54"/>
        <end position="65"/>
    </location>
</feature>
<feature type="chain" id="PRO_5007586005" evidence="2">
    <location>
        <begin position="17"/>
        <end position="84"/>
    </location>
</feature>
<gene>
    <name evidence="3" type="ORF">Y1Q_0007918</name>
</gene>
<dbReference type="EMBL" id="AKHW03003201">
    <property type="protein sequence ID" value="KYO35330.1"/>
    <property type="molecule type" value="Genomic_DNA"/>
</dbReference>
<accession>A0A151NF07</accession>
<evidence type="ECO:0000256" key="1">
    <source>
        <dbReference type="SAM" id="MobiDB-lite"/>
    </source>
</evidence>
<keyword evidence="2" id="KW-0732">Signal</keyword>
<evidence type="ECO:0000313" key="3">
    <source>
        <dbReference type="EMBL" id="KYO35330.1"/>
    </source>
</evidence>
<reference evidence="3 4" key="1">
    <citation type="journal article" date="2012" name="Genome Biol.">
        <title>Sequencing three crocodilian genomes to illuminate the evolution of archosaurs and amniotes.</title>
        <authorList>
            <person name="St John J.A."/>
            <person name="Braun E.L."/>
            <person name="Isberg S.R."/>
            <person name="Miles L.G."/>
            <person name="Chong A.Y."/>
            <person name="Gongora J."/>
            <person name="Dalzell P."/>
            <person name="Moran C."/>
            <person name="Bed'hom B."/>
            <person name="Abzhanov A."/>
            <person name="Burgess S.C."/>
            <person name="Cooksey A.M."/>
            <person name="Castoe T.A."/>
            <person name="Crawford N.G."/>
            <person name="Densmore L.D."/>
            <person name="Drew J.C."/>
            <person name="Edwards S.V."/>
            <person name="Faircloth B.C."/>
            <person name="Fujita M.K."/>
            <person name="Greenwold M.J."/>
            <person name="Hoffmann F.G."/>
            <person name="Howard J.M."/>
            <person name="Iguchi T."/>
            <person name="Janes D.E."/>
            <person name="Khan S.Y."/>
            <person name="Kohno S."/>
            <person name="de Koning A.J."/>
            <person name="Lance S.L."/>
            <person name="McCarthy F.M."/>
            <person name="McCormack J.E."/>
            <person name="Merchant M.E."/>
            <person name="Peterson D.G."/>
            <person name="Pollock D.D."/>
            <person name="Pourmand N."/>
            <person name="Raney B.J."/>
            <person name="Roessler K.A."/>
            <person name="Sanford J.R."/>
            <person name="Sawyer R.H."/>
            <person name="Schmidt C.J."/>
            <person name="Triplett E.W."/>
            <person name="Tuberville T.D."/>
            <person name="Venegas-Anaya M."/>
            <person name="Howard J.T."/>
            <person name="Jarvis E.D."/>
            <person name="Guillette L.J.Jr."/>
            <person name="Glenn T.C."/>
            <person name="Green R.E."/>
            <person name="Ray D.A."/>
        </authorList>
    </citation>
    <scope>NUCLEOTIDE SEQUENCE [LARGE SCALE GENOMIC DNA]</scope>
    <source>
        <strain evidence="3">KSC_2009_1</strain>
    </source>
</reference>
<evidence type="ECO:0000256" key="2">
    <source>
        <dbReference type="SAM" id="SignalP"/>
    </source>
</evidence>
<keyword evidence="4" id="KW-1185">Reference proteome</keyword>
<feature type="region of interest" description="Disordered" evidence="1">
    <location>
        <begin position="22"/>
        <end position="67"/>
    </location>
</feature>
<dbReference type="AlphaFoldDB" id="A0A151NF07"/>